<keyword evidence="8" id="KW-0560">Oxidoreductase</keyword>
<comment type="catalytic activity">
    <reaction evidence="12">
        <text>5,6-dihydrouridine(47) in tRNA + NADP(+) = uridine(47) in tRNA + NADPH + H(+)</text>
        <dbReference type="Rhea" id="RHEA:53360"/>
        <dbReference type="Rhea" id="RHEA-COMP:13539"/>
        <dbReference type="Rhea" id="RHEA-COMP:13540"/>
        <dbReference type="ChEBI" id="CHEBI:15378"/>
        <dbReference type="ChEBI" id="CHEBI:57783"/>
        <dbReference type="ChEBI" id="CHEBI:58349"/>
        <dbReference type="ChEBI" id="CHEBI:65315"/>
        <dbReference type="ChEBI" id="CHEBI:74443"/>
        <dbReference type="EC" id="1.3.1.89"/>
    </reaction>
    <physiologicalReaction direction="right-to-left" evidence="12">
        <dbReference type="Rhea" id="RHEA:53362"/>
    </physiologicalReaction>
</comment>
<evidence type="ECO:0000256" key="9">
    <source>
        <dbReference type="ARBA" id="ARBA00048266"/>
    </source>
</evidence>
<evidence type="ECO:0000259" key="13">
    <source>
        <dbReference type="Pfam" id="PF01207"/>
    </source>
</evidence>
<dbReference type="InterPro" id="IPR024036">
    <property type="entry name" value="tRNA-dHydroUridine_Synthase_C"/>
</dbReference>
<comment type="caution">
    <text evidence="14">The sequence shown here is derived from an EMBL/GenBank/DDBJ whole genome shotgun (WGS) entry which is preliminary data.</text>
</comment>
<keyword evidence="4" id="KW-0285">Flavoprotein</keyword>
<dbReference type="SUPFAM" id="SSF51395">
    <property type="entry name" value="FMN-linked oxidoreductases"/>
    <property type="match status" value="1"/>
</dbReference>
<comment type="catalytic activity">
    <reaction evidence="11">
        <text>a 5,6-dihydrouridine in mRNA + NADP(+) = a uridine in mRNA + NADPH + H(+)</text>
        <dbReference type="Rhea" id="RHEA:69855"/>
        <dbReference type="Rhea" id="RHEA-COMP:14658"/>
        <dbReference type="Rhea" id="RHEA-COMP:17789"/>
        <dbReference type="ChEBI" id="CHEBI:15378"/>
        <dbReference type="ChEBI" id="CHEBI:57783"/>
        <dbReference type="ChEBI" id="CHEBI:58349"/>
        <dbReference type="ChEBI" id="CHEBI:65315"/>
        <dbReference type="ChEBI" id="CHEBI:74443"/>
    </reaction>
    <physiologicalReaction direction="right-to-left" evidence="11">
        <dbReference type="Rhea" id="RHEA:69857"/>
    </physiologicalReaction>
</comment>
<dbReference type="Gene3D" id="3.20.20.70">
    <property type="entry name" value="Aldolase class I"/>
    <property type="match status" value="1"/>
</dbReference>
<dbReference type="EC" id="1.3.1.89" evidence="3"/>
<evidence type="ECO:0000313" key="14">
    <source>
        <dbReference type="EMBL" id="GLI62505.1"/>
    </source>
</evidence>
<comment type="catalytic activity">
    <reaction evidence="9">
        <text>5,6-dihydrouridine(47) in tRNA + NAD(+) = uridine(47) in tRNA + NADH + H(+)</text>
        <dbReference type="Rhea" id="RHEA:53364"/>
        <dbReference type="Rhea" id="RHEA-COMP:13539"/>
        <dbReference type="Rhea" id="RHEA-COMP:13540"/>
        <dbReference type="ChEBI" id="CHEBI:15378"/>
        <dbReference type="ChEBI" id="CHEBI:57540"/>
        <dbReference type="ChEBI" id="CHEBI:57945"/>
        <dbReference type="ChEBI" id="CHEBI:65315"/>
        <dbReference type="ChEBI" id="CHEBI:74443"/>
        <dbReference type="EC" id="1.3.1.89"/>
    </reaction>
    <physiologicalReaction direction="right-to-left" evidence="9">
        <dbReference type="Rhea" id="RHEA:53366"/>
    </physiologicalReaction>
</comment>
<comment type="similarity">
    <text evidence="2">Belongs to the Dus family. Dus3 subfamily.</text>
</comment>
<keyword evidence="15" id="KW-1185">Reference proteome</keyword>
<evidence type="ECO:0000313" key="15">
    <source>
        <dbReference type="Proteomes" id="UP001165090"/>
    </source>
</evidence>
<evidence type="ECO:0000256" key="12">
    <source>
        <dbReference type="ARBA" id="ARBA00049513"/>
    </source>
</evidence>
<evidence type="ECO:0000256" key="5">
    <source>
        <dbReference type="ARBA" id="ARBA00022643"/>
    </source>
</evidence>
<dbReference type="Pfam" id="PF01207">
    <property type="entry name" value="Dus"/>
    <property type="match status" value="1"/>
</dbReference>
<sequence length="465" mass="50250">PHYLRSIVSNGLISGRATVYFKPCSRNHEQANKSYSQIQCKTASMKPKPHQLPKTAATAVQSDLQRLSSRSQQPTRPLKLSPSLSLWPPLLSAPMAGISCAPYRQLCYSHGAAMCTSEMVIASALLLHNRRTLKLASFAPGEKIRSVQLYGVRPDQVEQAVQMLVSEHGVHHVDLNFGCPVRKVTARGGGSALPLRPLLFSRLVAAAVKGAGDQVPVTVKLRVGLTPELTTHVQAGLIAEAEGAAALTLHARTADQLYSPPVMWPAVRELVDAVQIPVIGNGDVYEASDAVRLIDETGCAGVMVGRGALGRPWVFREVAAALCGGGSTKLASASAPDLGQVVLTALQHIEAEVEWYRDYDLGERDSILRFRKFILLYLYGFKSAVHLKAKLMAAESLAQWREAAYDTALYDPFELFPACAVRYPRLKGGGAPVRQRMGLPDGWLDEHQGDGIAAEACLTDEACEG</sequence>
<dbReference type="Gene3D" id="1.10.1200.80">
    <property type="entry name" value="Putative flavin oxidoreducatase, domain 2"/>
    <property type="match status" value="1"/>
</dbReference>
<comment type="cofactor">
    <cofactor evidence="1">
        <name>FMN</name>
        <dbReference type="ChEBI" id="CHEBI:58210"/>
    </cofactor>
</comment>
<evidence type="ECO:0000256" key="2">
    <source>
        <dbReference type="ARBA" id="ARBA00005451"/>
    </source>
</evidence>
<evidence type="ECO:0000256" key="10">
    <source>
        <dbReference type="ARBA" id="ARBA00048342"/>
    </source>
</evidence>
<evidence type="ECO:0000256" key="1">
    <source>
        <dbReference type="ARBA" id="ARBA00001917"/>
    </source>
</evidence>
<dbReference type="InterPro" id="IPR035587">
    <property type="entry name" value="DUS-like_FMN-bd"/>
</dbReference>
<dbReference type="PANTHER" id="PTHR45846">
    <property type="entry name" value="TRNA-DIHYDROURIDINE(47) SYNTHASE [NAD(P)(+)]-LIKE"/>
    <property type="match status" value="1"/>
</dbReference>
<evidence type="ECO:0000256" key="8">
    <source>
        <dbReference type="ARBA" id="ARBA00023002"/>
    </source>
</evidence>
<evidence type="ECO:0000256" key="6">
    <source>
        <dbReference type="ARBA" id="ARBA00022694"/>
    </source>
</evidence>
<dbReference type="EMBL" id="BSDZ01000013">
    <property type="protein sequence ID" value="GLI62505.1"/>
    <property type="molecule type" value="Genomic_DNA"/>
</dbReference>
<protein>
    <recommendedName>
        <fullName evidence="3">tRNA-dihydrouridine(47) synthase [NAD(P)(+)]</fullName>
        <ecNumber evidence="3">1.3.1.89</ecNumber>
    </recommendedName>
</protein>
<dbReference type="InterPro" id="IPR018517">
    <property type="entry name" value="tRNA_hU_synthase_CS"/>
</dbReference>
<name>A0ABQ5RY02_9CHLO</name>
<evidence type="ECO:0000256" key="7">
    <source>
        <dbReference type="ARBA" id="ARBA00022857"/>
    </source>
</evidence>
<keyword evidence="5" id="KW-0288">FMN</keyword>
<keyword evidence="6" id="KW-0819">tRNA processing</keyword>
<evidence type="ECO:0000256" key="11">
    <source>
        <dbReference type="ARBA" id="ARBA00049447"/>
    </source>
</evidence>
<dbReference type="PANTHER" id="PTHR45846:SF1">
    <property type="entry name" value="TRNA-DIHYDROURIDINE(47) SYNTHASE [NAD(P)(+)]-LIKE"/>
    <property type="match status" value="1"/>
</dbReference>
<reference evidence="14 15" key="1">
    <citation type="journal article" date="2023" name="IScience">
        <title>Expanded male sex-determining region conserved during the evolution of homothallism in the green alga Volvox.</title>
        <authorList>
            <person name="Yamamoto K."/>
            <person name="Matsuzaki R."/>
            <person name="Mahakham W."/>
            <person name="Heman W."/>
            <person name="Sekimoto H."/>
            <person name="Kawachi M."/>
            <person name="Minakuchi Y."/>
            <person name="Toyoda A."/>
            <person name="Nozaki H."/>
        </authorList>
    </citation>
    <scope>NUCLEOTIDE SEQUENCE [LARGE SCALE GENOMIC DNA]</scope>
    <source>
        <strain evidence="14 15">NIES-4468</strain>
    </source>
</reference>
<organism evidence="14 15">
    <name type="scientific">Volvox africanus</name>
    <dbReference type="NCBI Taxonomy" id="51714"/>
    <lineage>
        <taxon>Eukaryota</taxon>
        <taxon>Viridiplantae</taxon>
        <taxon>Chlorophyta</taxon>
        <taxon>core chlorophytes</taxon>
        <taxon>Chlorophyceae</taxon>
        <taxon>CS clade</taxon>
        <taxon>Chlamydomonadales</taxon>
        <taxon>Volvocaceae</taxon>
        <taxon>Volvox</taxon>
    </lineage>
</organism>
<dbReference type="CDD" id="cd02801">
    <property type="entry name" value="DUS_like_FMN"/>
    <property type="match status" value="1"/>
</dbReference>
<dbReference type="InterPro" id="IPR013785">
    <property type="entry name" value="Aldolase_TIM"/>
</dbReference>
<comment type="catalytic activity">
    <reaction evidence="10">
        <text>a 5,6-dihydrouridine in mRNA + NAD(+) = a uridine in mRNA + NADH + H(+)</text>
        <dbReference type="Rhea" id="RHEA:69851"/>
        <dbReference type="Rhea" id="RHEA-COMP:14658"/>
        <dbReference type="Rhea" id="RHEA-COMP:17789"/>
        <dbReference type="ChEBI" id="CHEBI:15378"/>
        <dbReference type="ChEBI" id="CHEBI:57540"/>
        <dbReference type="ChEBI" id="CHEBI:57945"/>
        <dbReference type="ChEBI" id="CHEBI:65315"/>
        <dbReference type="ChEBI" id="CHEBI:74443"/>
    </reaction>
    <physiologicalReaction direction="right-to-left" evidence="10">
        <dbReference type="Rhea" id="RHEA:69853"/>
    </physiologicalReaction>
</comment>
<dbReference type="PROSITE" id="PS01136">
    <property type="entry name" value="UPF0034"/>
    <property type="match status" value="1"/>
</dbReference>
<feature type="domain" description="DUS-like FMN-binding" evidence="13">
    <location>
        <begin position="93"/>
        <end position="399"/>
    </location>
</feature>
<gene>
    <name evidence="14" type="ORF">VaNZ11_005161</name>
</gene>
<evidence type="ECO:0000256" key="3">
    <source>
        <dbReference type="ARBA" id="ARBA00012376"/>
    </source>
</evidence>
<dbReference type="Proteomes" id="UP001165090">
    <property type="component" value="Unassembled WGS sequence"/>
</dbReference>
<feature type="non-terminal residue" evidence="14">
    <location>
        <position position="1"/>
    </location>
</feature>
<proteinExistence type="inferred from homology"/>
<keyword evidence="7" id="KW-0521">NADP</keyword>
<evidence type="ECO:0000256" key="4">
    <source>
        <dbReference type="ARBA" id="ARBA00022630"/>
    </source>
</evidence>
<accession>A0ABQ5RY02</accession>